<proteinExistence type="predicted"/>
<evidence type="ECO:0000313" key="1">
    <source>
        <dbReference type="EMBL" id="KAK3105811.1"/>
    </source>
</evidence>
<dbReference type="Proteomes" id="UP001186944">
    <property type="component" value="Unassembled WGS sequence"/>
</dbReference>
<sequence length="181" mass="20634">MANKFELNPEDFDLSIETTMSDYPKCFIPDKLKTPTGPKAKTLEFECIDAHMYENPANMVAFRVPANIIYLWIKALHILYYEHYGSDSNLNIHCYDDPKKWQVDGHKAICIETMNKSKSLLYKTTFFITTGTLQAQGAKHDVFARKDFPCLLTLVNAISEHNTNLLGSSENESTNENVDSE</sequence>
<keyword evidence="2" id="KW-1185">Reference proteome</keyword>
<name>A0AA88YJ58_PINIB</name>
<gene>
    <name evidence="1" type="ORF">FSP39_006216</name>
</gene>
<dbReference type="EMBL" id="VSWD01000003">
    <property type="protein sequence ID" value="KAK3105811.1"/>
    <property type="molecule type" value="Genomic_DNA"/>
</dbReference>
<accession>A0AA88YJ58</accession>
<evidence type="ECO:0000313" key="2">
    <source>
        <dbReference type="Proteomes" id="UP001186944"/>
    </source>
</evidence>
<reference evidence="1" key="1">
    <citation type="submission" date="2019-08" db="EMBL/GenBank/DDBJ databases">
        <title>The improved chromosome-level genome for the pearl oyster Pinctada fucata martensii using PacBio sequencing and Hi-C.</title>
        <authorList>
            <person name="Zheng Z."/>
        </authorList>
    </citation>
    <scope>NUCLEOTIDE SEQUENCE</scope>
    <source>
        <strain evidence="1">ZZ-2019</strain>
        <tissue evidence="1">Adductor muscle</tissue>
    </source>
</reference>
<dbReference type="AlphaFoldDB" id="A0AA88YJ58"/>
<protein>
    <submittedName>
        <fullName evidence="1">Uncharacterized protein</fullName>
    </submittedName>
</protein>
<comment type="caution">
    <text evidence="1">The sequence shown here is derived from an EMBL/GenBank/DDBJ whole genome shotgun (WGS) entry which is preliminary data.</text>
</comment>
<organism evidence="1 2">
    <name type="scientific">Pinctada imbricata</name>
    <name type="common">Atlantic pearl-oyster</name>
    <name type="synonym">Pinctada martensii</name>
    <dbReference type="NCBI Taxonomy" id="66713"/>
    <lineage>
        <taxon>Eukaryota</taxon>
        <taxon>Metazoa</taxon>
        <taxon>Spiralia</taxon>
        <taxon>Lophotrochozoa</taxon>
        <taxon>Mollusca</taxon>
        <taxon>Bivalvia</taxon>
        <taxon>Autobranchia</taxon>
        <taxon>Pteriomorphia</taxon>
        <taxon>Pterioida</taxon>
        <taxon>Pterioidea</taxon>
        <taxon>Pteriidae</taxon>
        <taxon>Pinctada</taxon>
    </lineage>
</organism>